<dbReference type="AlphaFoldDB" id="A0ABD3R6M5"/>
<dbReference type="SUPFAM" id="SSF82185">
    <property type="entry name" value="Histone H3 K4-specific methyltransferase SET7/9 N-terminal domain"/>
    <property type="match status" value="1"/>
</dbReference>
<name>A0ABD3R6M5_9STRA</name>
<evidence type="ECO:0000313" key="2">
    <source>
        <dbReference type="Proteomes" id="UP001530377"/>
    </source>
</evidence>
<evidence type="ECO:0000313" key="1">
    <source>
        <dbReference type="EMBL" id="KAL3808292.1"/>
    </source>
</evidence>
<reference evidence="1 2" key="1">
    <citation type="submission" date="2024-10" db="EMBL/GenBank/DDBJ databases">
        <title>Updated reference genomes for cyclostephanoid diatoms.</title>
        <authorList>
            <person name="Roberts W.R."/>
            <person name="Alverson A.J."/>
        </authorList>
    </citation>
    <scope>NUCLEOTIDE SEQUENCE [LARGE SCALE GENOMIC DNA]</scope>
    <source>
        <strain evidence="1 2">AJA228-03</strain>
    </source>
</reference>
<organism evidence="1 2">
    <name type="scientific">Cyclostephanos tholiformis</name>
    <dbReference type="NCBI Taxonomy" id="382380"/>
    <lineage>
        <taxon>Eukaryota</taxon>
        <taxon>Sar</taxon>
        <taxon>Stramenopiles</taxon>
        <taxon>Ochrophyta</taxon>
        <taxon>Bacillariophyta</taxon>
        <taxon>Coscinodiscophyceae</taxon>
        <taxon>Thalassiosirophycidae</taxon>
        <taxon>Stephanodiscales</taxon>
        <taxon>Stephanodiscaceae</taxon>
        <taxon>Cyclostephanos</taxon>
    </lineage>
</organism>
<proteinExistence type="predicted"/>
<sequence>MTGGNTTIDVRARSVSVVDGGAINFDGCTKVVEIEYCCAGNRGKYTGEVNEEGKPHGHGSFVRESDGESFMTYVGMWKHGERIGEGRYYTDGRLLGNVVWD</sequence>
<keyword evidence="2" id="KW-1185">Reference proteome</keyword>
<evidence type="ECO:0008006" key="3">
    <source>
        <dbReference type="Google" id="ProtNLM"/>
    </source>
</evidence>
<comment type="caution">
    <text evidence="1">The sequence shown here is derived from an EMBL/GenBank/DDBJ whole genome shotgun (WGS) entry which is preliminary data.</text>
</comment>
<protein>
    <recommendedName>
        <fullName evidence="3">MORN repeat-containing protein</fullName>
    </recommendedName>
</protein>
<dbReference type="EMBL" id="JALLPB020000523">
    <property type="protein sequence ID" value="KAL3808292.1"/>
    <property type="molecule type" value="Genomic_DNA"/>
</dbReference>
<dbReference type="Proteomes" id="UP001530377">
    <property type="component" value="Unassembled WGS sequence"/>
</dbReference>
<gene>
    <name evidence="1" type="ORF">ACHAXA_009804</name>
</gene>
<accession>A0ABD3R6M5</accession>